<dbReference type="SMART" id="SM00490">
    <property type="entry name" value="HELICc"/>
    <property type="match status" value="1"/>
</dbReference>
<dbReference type="PROSITE" id="PS51192">
    <property type="entry name" value="HELICASE_ATP_BIND_1"/>
    <property type="match status" value="1"/>
</dbReference>
<dbReference type="GO" id="GO:0003724">
    <property type="term" value="F:RNA helicase activity"/>
    <property type="evidence" value="ECO:0007669"/>
    <property type="project" value="InterPro"/>
</dbReference>
<evidence type="ECO:0000256" key="2">
    <source>
        <dbReference type="ARBA" id="ARBA00022801"/>
    </source>
</evidence>
<feature type="domain" description="Helicase C-terminal" evidence="9">
    <location>
        <begin position="217"/>
        <end position="382"/>
    </location>
</feature>
<dbReference type="PROSITE" id="PS51194">
    <property type="entry name" value="HELICASE_CTER"/>
    <property type="match status" value="1"/>
</dbReference>
<dbReference type="InterPro" id="IPR044742">
    <property type="entry name" value="DEAD/DEAH_RhlB"/>
</dbReference>
<dbReference type="Proteomes" id="UP000051027">
    <property type="component" value="Unassembled WGS sequence"/>
</dbReference>
<dbReference type="InterPro" id="IPR050079">
    <property type="entry name" value="DEAD_box_RNA_helicase"/>
</dbReference>
<evidence type="ECO:0000313" key="11">
    <source>
        <dbReference type="EMBL" id="KRO95687.1"/>
    </source>
</evidence>
<dbReference type="Pfam" id="PF00271">
    <property type="entry name" value="Helicase_C"/>
    <property type="match status" value="1"/>
</dbReference>
<accession>A0A0R2U838</accession>
<dbReference type="CDD" id="cd00268">
    <property type="entry name" value="DEADc"/>
    <property type="match status" value="1"/>
</dbReference>
<dbReference type="GO" id="GO:0003676">
    <property type="term" value="F:nucleic acid binding"/>
    <property type="evidence" value="ECO:0007669"/>
    <property type="project" value="InterPro"/>
</dbReference>
<keyword evidence="3 11" id="KW-0347">Helicase</keyword>
<evidence type="ECO:0000256" key="4">
    <source>
        <dbReference type="ARBA" id="ARBA00022840"/>
    </source>
</evidence>
<feature type="domain" description="DEAD-box RNA helicase Q" evidence="10">
    <location>
        <begin position="1"/>
        <end position="29"/>
    </location>
</feature>
<evidence type="ECO:0000256" key="5">
    <source>
        <dbReference type="ARBA" id="ARBA00038437"/>
    </source>
</evidence>
<dbReference type="InterPro" id="IPR014014">
    <property type="entry name" value="RNA_helicase_DEAD_Q_motif"/>
</dbReference>
<evidence type="ECO:0000256" key="3">
    <source>
        <dbReference type="ARBA" id="ARBA00022806"/>
    </source>
</evidence>
<dbReference type="InterPro" id="IPR027417">
    <property type="entry name" value="P-loop_NTPase"/>
</dbReference>
<reference evidence="11 12" key="1">
    <citation type="submission" date="2015-10" db="EMBL/GenBank/DDBJ databases">
        <title>Metagenome-Assembled Genomes uncover a global brackish microbiome.</title>
        <authorList>
            <person name="Hugerth L.W."/>
            <person name="Larsson J."/>
            <person name="Alneberg J."/>
            <person name="Lindh M.V."/>
            <person name="Legrand C."/>
            <person name="Pinhassi J."/>
            <person name="Andersson A.F."/>
        </authorList>
    </citation>
    <scope>NUCLEOTIDE SEQUENCE [LARGE SCALE GENOMIC DNA]</scope>
    <source>
        <strain evidence="11">BACL1 MAG-120820-bin45</strain>
    </source>
</reference>
<comment type="caution">
    <text evidence="11">The sequence shown here is derived from an EMBL/GenBank/DDBJ whole genome shotgun (WGS) entry which is preliminary data.</text>
</comment>
<keyword evidence="1" id="KW-0547">Nucleotide-binding</keyword>
<comment type="similarity">
    <text evidence="5">Belongs to the DEAD box helicase family.</text>
</comment>
<organism evidence="11 12">
    <name type="scientific">SAR86 cluster bacterium BACL1 MAG-120820-bin45</name>
    <dbReference type="NCBI Taxonomy" id="1655612"/>
    <lineage>
        <taxon>Bacteria</taxon>
        <taxon>Pseudomonadati</taxon>
        <taxon>Pseudomonadota</taxon>
        <taxon>Gammaproteobacteria</taxon>
        <taxon>SAR86 cluster</taxon>
    </lineage>
</organism>
<proteinExistence type="inferred from homology"/>
<feature type="compositionally biased region" description="Low complexity" evidence="7">
    <location>
        <begin position="399"/>
        <end position="427"/>
    </location>
</feature>
<keyword evidence="2" id="KW-0378">Hydrolase</keyword>
<dbReference type="PANTHER" id="PTHR47959:SF13">
    <property type="entry name" value="ATP-DEPENDENT RNA HELICASE RHLE"/>
    <property type="match status" value="1"/>
</dbReference>
<evidence type="ECO:0000313" key="12">
    <source>
        <dbReference type="Proteomes" id="UP000051027"/>
    </source>
</evidence>
<dbReference type="InterPro" id="IPR014001">
    <property type="entry name" value="Helicase_ATP-bd"/>
</dbReference>
<dbReference type="CDD" id="cd18787">
    <property type="entry name" value="SF2_C_DEAD"/>
    <property type="match status" value="1"/>
</dbReference>
<feature type="region of interest" description="Disordered" evidence="7">
    <location>
        <begin position="371"/>
        <end position="479"/>
    </location>
</feature>
<dbReference type="SMART" id="SM00487">
    <property type="entry name" value="DEXDc"/>
    <property type="match status" value="1"/>
</dbReference>
<dbReference type="GO" id="GO:0005524">
    <property type="term" value="F:ATP binding"/>
    <property type="evidence" value="ECO:0007669"/>
    <property type="project" value="UniProtKB-KW"/>
</dbReference>
<dbReference type="InterPro" id="IPR011545">
    <property type="entry name" value="DEAD/DEAH_box_helicase_dom"/>
</dbReference>
<dbReference type="STRING" id="1655612.ABS10_06930"/>
<keyword evidence="4" id="KW-0067">ATP-binding</keyword>
<dbReference type="PROSITE" id="PS51195">
    <property type="entry name" value="Q_MOTIF"/>
    <property type="match status" value="1"/>
</dbReference>
<evidence type="ECO:0000256" key="1">
    <source>
        <dbReference type="ARBA" id="ARBA00022741"/>
    </source>
</evidence>
<dbReference type="InterPro" id="IPR001650">
    <property type="entry name" value="Helicase_C-like"/>
</dbReference>
<feature type="compositionally biased region" description="Basic residues" evidence="7">
    <location>
        <begin position="468"/>
        <end position="479"/>
    </location>
</feature>
<feature type="domain" description="Helicase ATP-binding" evidence="8">
    <location>
        <begin position="32"/>
        <end position="206"/>
    </location>
</feature>
<evidence type="ECO:0000259" key="8">
    <source>
        <dbReference type="PROSITE" id="PS51192"/>
    </source>
</evidence>
<feature type="compositionally biased region" description="Low complexity" evidence="7">
    <location>
        <begin position="446"/>
        <end position="460"/>
    </location>
</feature>
<feature type="short sequence motif" description="Q motif" evidence="6">
    <location>
        <begin position="1"/>
        <end position="29"/>
    </location>
</feature>
<gene>
    <name evidence="11" type="ORF">ABS10_06930</name>
</gene>
<dbReference type="SUPFAM" id="SSF52540">
    <property type="entry name" value="P-loop containing nucleoside triphosphate hydrolases"/>
    <property type="match status" value="1"/>
</dbReference>
<sequence>MSFKELGLSEPILRSLEELKHKEPSEIQEQAIPIILAGKNLMAAAQTGTGKTGSFVLPILEMLQERAKPYGKNVHALVLTPTRELAAQVRESVNTYGKFTSITSTAVFGGAKIFPQKSKLKKGVDVLVATPGRLLDLVNQKAVKLDQVQILVLDEADHMLDMGFINDIKKIISMTPPVRQNLLFSATFSPEIKKLAQSLGDELVEISAQAPNTTVTKIKQVIYHVDKNKKGDLLAHMIEDEQWAQALVFSRTKHGCEKISNHLNAAGIQTGTIHGDKTQGARTKALREFKEGDVRILVATDVAARGIDISNLPFVVNFDMPTYPNDYIHRIGRTGRAGQEGTAISLMSVDEHKFLRGIEGLLKIKIDQTSHEAFKPTDKPSAGGGDSRSRNPRGRNPAFSRNNRSSDSKSGNSFSKPGGSSSRPSGAGRPGGSGAGRPGGSGAGRPSGSNAGRPSGNSAGNPGGNKKTGSKAKTRWKKT</sequence>
<feature type="compositionally biased region" description="Gly residues" evidence="7">
    <location>
        <begin position="428"/>
        <end position="445"/>
    </location>
</feature>
<protein>
    <submittedName>
        <fullName evidence="11">ATP-dependent RNA helicase RhlE</fullName>
    </submittedName>
</protein>
<dbReference type="Gene3D" id="3.40.50.300">
    <property type="entry name" value="P-loop containing nucleotide triphosphate hydrolases"/>
    <property type="match status" value="2"/>
</dbReference>
<dbReference type="Pfam" id="PF00270">
    <property type="entry name" value="DEAD"/>
    <property type="match status" value="1"/>
</dbReference>
<dbReference type="GO" id="GO:0016787">
    <property type="term" value="F:hydrolase activity"/>
    <property type="evidence" value="ECO:0007669"/>
    <property type="project" value="UniProtKB-KW"/>
</dbReference>
<evidence type="ECO:0000256" key="6">
    <source>
        <dbReference type="PROSITE-ProRule" id="PRU00552"/>
    </source>
</evidence>
<dbReference type="PANTHER" id="PTHR47959">
    <property type="entry name" value="ATP-DEPENDENT RNA HELICASE RHLE-RELATED"/>
    <property type="match status" value="1"/>
</dbReference>
<dbReference type="GO" id="GO:0005829">
    <property type="term" value="C:cytosol"/>
    <property type="evidence" value="ECO:0007669"/>
    <property type="project" value="TreeGrafter"/>
</dbReference>
<dbReference type="AlphaFoldDB" id="A0A0R2U838"/>
<evidence type="ECO:0000259" key="10">
    <source>
        <dbReference type="PROSITE" id="PS51195"/>
    </source>
</evidence>
<evidence type="ECO:0000256" key="7">
    <source>
        <dbReference type="SAM" id="MobiDB-lite"/>
    </source>
</evidence>
<name>A0A0R2U838_9GAMM</name>
<dbReference type="EMBL" id="LICS01000020">
    <property type="protein sequence ID" value="KRO95687.1"/>
    <property type="molecule type" value="Genomic_DNA"/>
</dbReference>
<evidence type="ECO:0000259" key="9">
    <source>
        <dbReference type="PROSITE" id="PS51194"/>
    </source>
</evidence>